<dbReference type="Proteomes" id="UP001497480">
    <property type="component" value="Unassembled WGS sequence"/>
</dbReference>
<accession>A0AAV1Y1A9</accession>
<keyword evidence="4" id="KW-1185">Reference proteome</keyword>
<keyword evidence="1" id="KW-0863">Zinc-finger</keyword>
<protein>
    <recommendedName>
        <fullName evidence="2">C3H1-type domain-containing protein</fullName>
    </recommendedName>
</protein>
<dbReference type="EMBL" id="CAXHTB010000020">
    <property type="protein sequence ID" value="CAL0327772.1"/>
    <property type="molecule type" value="Genomic_DNA"/>
</dbReference>
<dbReference type="AlphaFoldDB" id="A0AAV1Y1A9"/>
<comment type="caution">
    <text evidence="3">The sequence shown here is derived from an EMBL/GenBank/DDBJ whole genome shotgun (WGS) entry which is preliminary data.</text>
</comment>
<dbReference type="InterPro" id="IPR000571">
    <property type="entry name" value="Znf_CCCH"/>
</dbReference>
<evidence type="ECO:0000313" key="3">
    <source>
        <dbReference type="EMBL" id="CAL0327772.1"/>
    </source>
</evidence>
<evidence type="ECO:0000259" key="2">
    <source>
        <dbReference type="PROSITE" id="PS50103"/>
    </source>
</evidence>
<dbReference type="SUPFAM" id="SSF50978">
    <property type="entry name" value="WD40 repeat-like"/>
    <property type="match status" value="1"/>
</dbReference>
<evidence type="ECO:0000256" key="1">
    <source>
        <dbReference type="PROSITE-ProRule" id="PRU00723"/>
    </source>
</evidence>
<dbReference type="Gene3D" id="2.130.10.10">
    <property type="entry name" value="YVTN repeat-like/Quinoprotein amine dehydrogenase"/>
    <property type="match status" value="1"/>
</dbReference>
<reference evidence="3 4" key="1">
    <citation type="submission" date="2024-03" db="EMBL/GenBank/DDBJ databases">
        <authorList>
            <person name="Martinez-Hernandez J."/>
        </authorList>
    </citation>
    <scope>NUCLEOTIDE SEQUENCE [LARGE SCALE GENOMIC DNA]</scope>
</reference>
<feature type="domain" description="C3H1-type" evidence="2">
    <location>
        <begin position="12"/>
        <end position="38"/>
    </location>
</feature>
<gene>
    <name evidence="3" type="ORF">LLUT_LOCUS28832</name>
</gene>
<name>A0AAV1Y1A9_LUPLU</name>
<dbReference type="GO" id="GO:0008270">
    <property type="term" value="F:zinc ion binding"/>
    <property type="evidence" value="ECO:0007669"/>
    <property type="project" value="UniProtKB-KW"/>
</dbReference>
<sequence length="254" mass="28460">MDIKSTWRNEERFGRNSCSYWLAGRCDRNPCRFLHSVTPSTSSSYYTSQYNKPNNAYPYTRKPHSHYSDEKMLSNPNGITLPVGTNKLYSGSTYGTVRTWDCHTSQCTNVRNCGSEVNSLISEGPWIFVGLHNAIKIALELTLDGPRGKFIAMVVGDDTLFAGAHATTRTTVYVFHGLLALSRMSDAKGKLILFSSSANNSVRIYELFLEMGRLFAKQVVRSIEIGPNGLFFTGDGTYLLIVWRWLVEPKVAST</sequence>
<keyword evidence="1" id="KW-0862">Zinc</keyword>
<dbReference type="InterPro" id="IPR044715">
    <property type="entry name" value="WDR86-like"/>
</dbReference>
<proteinExistence type="predicted"/>
<evidence type="ECO:0000313" key="4">
    <source>
        <dbReference type="Proteomes" id="UP001497480"/>
    </source>
</evidence>
<dbReference type="PROSITE" id="PS50103">
    <property type="entry name" value="ZF_C3H1"/>
    <property type="match status" value="1"/>
</dbReference>
<dbReference type="PANTHER" id="PTHR44489:SF14">
    <property type="entry name" value="ZINC FINGER CCCH DOMAIN-CONTAINING PROTEIN 59-RELATED"/>
    <property type="match status" value="1"/>
</dbReference>
<feature type="zinc finger region" description="C3H1-type" evidence="1">
    <location>
        <begin position="12"/>
        <end position="38"/>
    </location>
</feature>
<dbReference type="PANTHER" id="PTHR44489">
    <property type="match status" value="1"/>
</dbReference>
<keyword evidence="1" id="KW-0479">Metal-binding</keyword>
<organism evidence="3 4">
    <name type="scientific">Lupinus luteus</name>
    <name type="common">European yellow lupine</name>
    <dbReference type="NCBI Taxonomy" id="3873"/>
    <lineage>
        <taxon>Eukaryota</taxon>
        <taxon>Viridiplantae</taxon>
        <taxon>Streptophyta</taxon>
        <taxon>Embryophyta</taxon>
        <taxon>Tracheophyta</taxon>
        <taxon>Spermatophyta</taxon>
        <taxon>Magnoliopsida</taxon>
        <taxon>eudicotyledons</taxon>
        <taxon>Gunneridae</taxon>
        <taxon>Pentapetalae</taxon>
        <taxon>rosids</taxon>
        <taxon>fabids</taxon>
        <taxon>Fabales</taxon>
        <taxon>Fabaceae</taxon>
        <taxon>Papilionoideae</taxon>
        <taxon>50 kb inversion clade</taxon>
        <taxon>genistoids sensu lato</taxon>
        <taxon>core genistoids</taxon>
        <taxon>Genisteae</taxon>
        <taxon>Lupinus</taxon>
    </lineage>
</organism>
<dbReference type="InterPro" id="IPR036322">
    <property type="entry name" value="WD40_repeat_dom_sf"/>
</dbReference>
<dbReference type="InterPro" id="IPR015943">
    <property type="entry name" value="WD40/YVTN_repeat-like_dom_sf"/>
</dbReference>